<feature type="region of interest" description="Disordered" evidence="12">
    <location>
        <begin position="1122"/>
        <end position="1145"/>
    </location>
</feature>
<dbReference type="OrthoDB" id="7788762at2759"/>
<dbReference type="InterPro" id="IPR013767">
    <property type="entry name" value="PAS_fold"/>
</dbReference>
<keyword evidence="7" id="KW-0238">DNA-binding</keyword>
<dbReference type="CDD" id="cd11435">
    <property type="entry name" value="bHLH-PAS_AhRR"/>
    <property type="match status" value="1"/>
</dbReference>
<dbReference type="CDD" id="cd00130">
    <property type="entry name" value="PAS"/>
    <property type="match status" value="1"/>
</dbReference>
<evidence type="ECO:0000256" key="10">
    <source>
        <dbReference type="ARBA" id="ARBA00058894"/>
    </source>
</evidence>
<evidence type="ECO:0000256" key="12">
    <source>
        <dbReference type="SAM" id="MobiDB-lite"/>
    </source>
</evidence>
<reference evidence="15" key="1">
    <citation type="submission" date="2019-04" db="EMBL/GenBank/DDBJ databases">
        <title>Genome assembly of Zosterops borbonicus 15179.</title>
        <authorList>
            <person name="Leroy T."/>
            <person name="Anselmetti Y."/>
            <person name="Tilak M.-K."/>
            <person name="Nabholz B."/>
        </authorList>
    </citation>
    <scope>NUCLEOTIDE SEQUENCE</scope>
    <source>
        <strain evidence="15">HGM_15179</strain>
        <tissue evidence="15">Muscle</tissue>
    </source>
</reference>
<feature type="region of interest" description="Disordered" evidence="12">
    <location>
        <begin position="1"/>
        <end position="24"/>
    </location>
</feature>
<dbReference type="SUPFAM" id="SSF55785">
    <property type="entry name" value="PYP-like sensor domain (PAS domain)"/>
    <property type="match status" value="1"/>
</dbReference>
<dbReference type="AlphaFoldDB" id="A0A8K1GUH7"/>
<protein>
    <recommendedName>
        <fullName evidence="11">Aryl hydrocarbon receptor repressor</fullName>
    </recommendedName>
</protein>
<keyword evidence="5" id="KW-0832">Ubl conjugation</keyword>
<dbReference type="Pfam" id="PF00989">
    <property type="entry name" value="PAS"/>
    <property type="match status" value="1"/>
</dbReference>
<feature type="domain" description="BHLH" evidence="14">
    <location>
        <begin position="12"/>
        <end position="65"/>
    </location>
</feature>
<comment type="subcellular location">
    <subcellularLocation>
        <location evidence="2">Cytoplasm</location>
    </subcellularLocation>
    <subcellularLocation>
        <location evidence="1">Nucleus</location>
    </subcellularLocation>
</comment>
<dbReference type="GO" id="GO:0006805">
    <property type="term" value="P:xenobiotic metabolic process"/>
    <property type="evidence" value="ECO:0007669"/>
    <property type="project" value="InterPro"/>
</dbReference>
<dbReference type="GO" id="GO:0005634">
    <property type="term" value="C:nucleus"/>
    <property type="evidence" value="ECO:0007669"/>
    <property type="project" value="UniProtKB-SubCell"/>
</dbReference>
<dbReference type="PROSITE" id="PS50112">
    <property type="entry name" value="PAS"/>
    <property type="match status" value="1"/>
</dbReference>
<organism evidence="15 16">
    <name type="scientific">Zosterops borbonicus</name>
    <dbReference type="NCBI Taxonomy" id="364589"/>
    <lineage>
        <taxon>Eukaryota</taxon>
        <taxon>Metazoa</taxon>
        <taxon>Chordata</taxon>
        <taxon>Craniata</taxon>
        <taxon>Vertebrata</taxon>
        <taxon>Euteleostomi</taxon>
        <taxon>Archelosauria</taxon>
        <taxon>Archosauria</taxon>
        <taxon>Dinosauria</taxon>
        <taxon>Saurischia</taxon>
        <taxon>Theropoda</taxon>
        <taxon>Coelurosauria</taxon>
        <taxon>Aves</taxon>
        <taxon>Neognathae</taxon>
        <taxon>Neoaves</taxon>
        <taxon>Telluraves</taxon>
        <taxon>Australaves</taxon>
        <taxon>Passeriformes</taxon>
        <taxon>Sylvioidea</taxon>
        <taxon>Zosteropidae</taxon>
        <taxon>Zosterops</taxon>
    </lineage>
</organism>
<evidence type="ECO:0000256" key="8">
    <source>
        <dbReference type="ARBA" id="ARBA00023163"/>
    </source>
</evidence>
<dbReference type="GO" id="GO:0046983">
    <property type="term" value="F:protein dimerization activity"/>
    <property type="evidence" value="ECO:0007669"/>
    <property type="project" value="InterPro"/>
</dbReference>
<evidence type="ECO:0000256" key="5">
    <source>
        <dbReference type="ARBA" id="ARBA00022843"/>
    </source>
</evidence>
<dbReference type="FunFam" id="4.10.280.10:FF:000041">
    <property type="entry name" value="aryl hydrocarbon receptor repressor"/>
    <property type="match status" value="1"/>
</dbReference>
<dbReference type="SMART" id="SM00091">
    <property type="entry name" value="PAS"/>
    <property type="match status" value="1"/>
</dbReference>
<dbReference type="PANTHER" id="PTHR10649">
    <property type="entry name" value="ARYL HYDROCARBON RECEPTOR"/>
    <property type="match status" value="1"/>
</dbReference>
<evidence type="ECO:0000256" key="3">
    <source>
        <dbReference type="ARBA" id="ARBA00022490"/>
    </source>
</evidence>
<dbReference type="InterPro" id="IPR011598">
    <property type="entry name" value="bHLH_dom"/>
</dbReference>
<keyword evidence="4" id="KW-1017">Isopeptide bond</keyword>
<evidence type="ECO:0000256" key="9">
    <source>
        <dbReference type="ARBA" id="ARBA00023242"/>
    </source>
</evidence>
<evidence type="ECO:0000256" key="7">
    <source>
        <dbReference type="ARBA" id="ARBA00023125"/>
    </source>
</evidence>
<dbReference type="Proteomes" id="UP000796761">
    <property type="component" value="Unassembled WGS sequence"/>
</dbReference>
<keyword evidence="9" id="KW-0539">Nucleus</keyword>
<dbReference type="InterPro" id="IPR039091">
    <property type="entry name" value="AHR/AHRR"/>
</dbReference>
<comment type="caution">
    <text evidence="15">The sequence shown here is derived from an EMBL/GenBank/DDBJ whole genome shotgun (WGS) entry which is preliminary data.</text>
</comment>
<dbReference type="InterPro" id="IPR036638">
    <property type="entry name" value="HLH_DNA-bd_sf"/>
</dbReference>
<dbReference type="Pfam" id="PF00010">
    <property type="entry name" value="HLH"/>
    <property type="match status" value="1"/>
</dbReference>
<dbReference type="FunFam" id="3.30.450.20:FF:000056">
    <property type="entry name" value="aryl hydrocarbon receptor repressor"/>
    <property type="match status" value="1"/>
</dbReference>
<feature type="domain" description="PAS" evidence="13">
    <location>
        <begin position="101"/>
        <end position="164"/>
    </location>
</feature>
<dbReference type="EMBL" id="SWJQ01000023">
    <property type="protein sequence ID" value="TRZ25634.1"/>
    <property type="molecule type" value="Genomic_DNA"/>
</dbReference>
<evidence type="ECO:0000256" key="11">
    <source>
        <dbReference type="ARBA" id="ARBA00071452"/>
    </source>
</evidence>
<dbReference type="PANTHER" id="PTHR10649:SF3">
    <property type="entry name" value="ARYL HYDROCARBON RECEPTOR REPRESSOR"/>
    <property type="match status" value="1"/>
</dbReference>
<dbReference type="SMART" id="SM00353">
    <property type="entry name" value="HLH"/>
    <property type="match status" value="1"/>
</dbReference>
<name>A0A8K1GUH7_9PASS</name>
<dbReference type="InterPro" id="IPR000014">
    <property type="entry name" value="PAS"/>
</dbReference>
<comment type="function">
    <text evidence="10">Mediates dioxin toxicity and is involved in regulation of cell growth and differentiation. Represses the transcription activity of AHR by competing with this transcription factor for heterodimer formation with the ARNT and subsequently binding to the xenobiotic response element (XRE) sequence present in the promoter regulatory region of variety of genes. Represses CYP1A1 by binding the XRE sequence and recruiting ANKRA2, HDAC4 and/or HDAC5. Autoregulates its expression by associating with its own XRE site.</text>
</comment>
<keyword evidence="8" id="KW-0804">Transcription</keyword>
<evidence type="ECO:0000259" key="13">
    <source>
        <dbReference type="PROSITE" id="PS50112"/>
    </source>
</evidence>
<sequence>MKIVPPSLRRPAVGNEKSNPSKRHRDRLNAELDHLASLLPFPPDIVSKLDKLSVLRLSVSYLRVKSFFQAIQEKHFKKQVGQTIKEDNISNKTAVQEGGLLLESLNGFALVVSADGMIFYASSTIVDYLGFHQTDVMHQNIYDYIHVDDRQDFCRQLHWAMNPPQMLSGQQLQSETGEEYILSKLFKAQENDSMATDYSSFLTRCFICRVRCLLDSTSGFLTMQFQGKLKFLFGQRKKSSSGTVLPPQLSLFCIVVPLLLPSVTDMKMKSLLVRAKHKADDAAAANTNSSSKGGSGLCEATELYGRNNHHEGAAFTNALQIAENQIKAKNNGENGISLVKVQANEDHWVWVQANTQLLYRSGRSEYVLAQQQMLKEEDEQLKILSGFASLKGNLEGLSCNSAIETLGQWKHLNWAAVKNEQDNVKVKFEPHTNGECFMQEEPLSSNTSVLGIQNNCTTNSSWTLRNSSSCSMSQRMNMCHNRRAGSFYNRDQNFLNLASTCPSHWGSAENGQSYSGLQQRCAESYATDHLKLQRPLISSEAFYDTAIPLEMPIKTEYDSDSENIADNHLLSQSRAWLDESGSVRRQVSSHPNRMHLKTEPDLCEPALPCQKPRHCLYTPHNWQCIIANHPNNLNLNRACKGSRNKEVAPFCPQNSSMCLEGMPDLPHTACYSHFYSPSPGEEKEQINEVFKMPCEFKNPCLVQAIKREPLDSPPLSNSGQNRVHASFPENTLAVRRAFPGYVNSLKDFMDDPGREEPLIGLEHVVEMRFEGRKEPRYECRLCGCNTEVAPMIEHLSGYKHRREYIAKEFPDKMRRRPADIKRCKVSFLRKIAAELEKTEGLKMYQTEGFERPASSFPLAEEARLEDDYKHENDPVRKQKALEFLETFHITSDSEATLVVHITQELMEALKAFCEKKAADNYTDSLGPLVSVPQNEFPERKSIPEHYGPDGEYKGSSEWNQGFLSQYEEYSEGASFAPAHSHSYQADGGSSSCHPRSDNFALVSSLGDSLAVGPYSPVSGISEGLRQLRDSVFCRNLATGASSYETSLVKEYSAEYISTDVQGSELLDNRLSFGWENTKWMNQQACTKVMHVSDQELPYPNSSASYPSTGRYSTNYSSYNNESVNTGTSSANPAVSGRGGSRWHQDTGWNEWNEDSRWNKNSSWKQESRCQGFRYQISGYQRDWSSHQDSFSGSGSYQDHQQFRSSEEMFDGVDVGLAPNAVNRLLGKDVPTMTSMLKQLAPYYPGLQSKIVISLRRVK</sequence>
<evidence type="ECO:0000256" key="4">
    <source>
        <dbReference type="ARBA" id="ARBA00022499"/>
    </source>
</evidence>
<evidence type="ECO:0000259" key="14">
    <source>
        <dbReference type="PROSITE" id="PS50888"/>
    </source>
</evidence>
<evidence type="ECO:0000256" key="2">
    <source>
        <dbReference type="ARBA" id="ARBA00004496"/>
    </source>
</evidence>
<keyword evidence="6" id="KW-0805">Transcription regulation</keyword>
<accession>A0A8K1GUH7</accession>
<dbReference type="InterPro" id="IPR035965">
    <property type="entry name" value="PAS-like_dom_sf"/>
</dbReference>
<keyword evidence="16" id="KW-1185">Reference proteome</keyword>
<dbReference type="GO" id="GO:0005737">
    <property type="term" value="C:cytoplasm"/>
    <property type="evidence" value="ECO:0007669"/>
    <property type="project" value="UniProtKB-SubCell"/>
</dbReference>
<evidence type="ECO:0000256" key="1">
    <source>
        <dbReference type="ARBA" id="ARBA00004123"/>
    </source>
</evidence>
<dbReference type="Gene3D" id="3.30.450.20">
    <property type="entry name" value="PAS domain"/>
    <property type="match status" value="1"/>
</dbReference>
<dbReference type="GO" id="GO:0034751">
    <property type="term" value="C:aryl hydrocarbon receptor complex"/>
    <property type="evidence" value="ECO:0007669"/>
    <property type="project" value="TreeGrafter"/>
</dbReference>
<dbReference type="PROSITE" id="PS50888">
    <property type="entry name" value="BHLH"/>
    <property type="match status" value="1"/>
</dbReference>
<evidence type="ECO:0000256" key="6">
    <source>
        <dbReference type="ARBA" id="ARBA00023015"/>
    </source>
</evidence>
<dbReference type="Gene3D" id="4.10.280.10">
    <property type="entry name" value="Helix-loop-helix DNA-binding domain"/>
    <property type="match status" value="1"/>
</dbReference>
<proteinExistence type="predicted"/>
<gene>
    <name evidence="15" type="ORF">HGM15179_001445</name>
</gene>
<evidence type="ECO:0000313" key="15">
    <source>
        <dbReference type="EMBL" id="TRZ25634.1"/>
    </source>
</evidence>
<dbReference type="InterPro" id="IPR039092">
    <property type="entry name" value="AHRR_bHLH"/>
</dbReference>
<dbReference type="SUPFAM" id="SSF47459">
    <property type="entry name" value="HLH, helix-loop-helix DNA-binding domain"/>
    <property type="match status" value="1"/>
</dbReference>
<keyword evidence="3" id="KW-0963">Cytoplasm</keyword>
<dbReference type="GO" id="GO:0004879">
    <property type="term" value="F:nuclear receptor activity"/>
    <property type="evidence" value="ECO:0007669"/>
    <property type="project" value="TreeGrafter"/>
</dbReference>
<evidence type="ECO:0000313" key="16">
    <source>
        <dbReference type="Proteomes" id="UP000796761"/>
    </source>
</evidence>
<dbReference type="GO" id="GO:0000976">
    <property type="term" value="F:transcription cis-regulatory region binding"/>
    <property type="evidence" value="ECO:0007669"/>
    <property type="project" value="TreeGrafter"/>
</dbReference>